<feature type="transmembrane region" description="Helical" evidence="9">
    <location>
        <begin position="290"/>
        <end position="316"/>
    </location>
</feature>
<feature type="transmembrane region" description="Helical" evidence="9">
    <location>
        <begin position="337"/>
        <end position="360"/>
    </location>
</feature>
<feature type="region of interest" description="Disordered" evidence="8">
    <location>
        <begin position="1001"/>
        <end position="1020"/>
    </location>
</feature>
<feature type="transmembrane region" description="Helical" evidence="9">
    <location>
        <begin position="435"/>
        <end position="460"/>
    </location>
</feature>
<reference evidence="10 11" key="1">
    <citation type="submission" date="2019-07" db="EMBL/GenBank/DDBJ databases">
        <title>Whole genome shotgun sequence of Actinotalea fermentans NBRC 105374.</title>
        <authorList>
            <person name="Hosoyama A."/>
            <person name="Uohara A."/>
            <person name="Ohji S."/>
            <person name="Ichikawa N."/>
        </authorList>
    </citation>
    <scope>NUCLEOTIDE SEQUENCE [LARGE SCALE GENOMIC DNA]</scope>
    <source>
        <strain evidence="10 11">NBRC 105374</strain>
    </source>
</reference>
<feature type="compositionally biased region" description="Low complexity" evidence="8">
    <location>
        <begin position="809"/>
        <end position="830"/>
    </location>
</feature>
<evidence type="ECO:0000256" key="1">
    <source>
        <dbReference type="ARBA" id="ARBA00004651"/>
    </source>
</evidence>
<evidence type="ECO:0008006" key="12">
    <source>
        <dbReference type="Google" id="ProtNLM"/>
    </source>
</evidence>
<feature type="compositionally biased region" description="Low complexity" evidence="8">
    <location>
        <begin position="937"/>
        <end position="973"/>
    </location>
</feature>
<feature type="region of interest" description="Disordered" evidence="8">
    <location>
        <begin position="806"/>
        <end position="834"/>
    </location>
</feature>
<feature type="transmembrane region" description="Helical" evidence="9">
    <location>
        <begin position="407"/>
        <end position="429"/>
    </location>
</feature>
<feature type="compositionally biased region" description="Gly residues" evidence="8">
    <location>
        <begin position="924"/>
        <end position="936"/>
    </location>
</feature>
<feature type="compositionally biased region" description="Low complexity" evidence="8">
    <location>
        <begin position="1080"/>
        <end position="1116"/>
    </location>
</feature>
<dbReference type="GO" id="GO:0015648">
    <property type="term" value="F:lipid-linked peptidoglycan transporter activity"/>
    <property type="evidence" value="ECO:0007669"/>
    <property type="project" value="TreeGrafter"/>
</dbReference>
<evidence type="ECO:0000313" key="10">
    <source>
        <dbReference type="EMBL" id="GEN81533.1"/>
    </source>
</evidence>
<dbReference type="CDD" id="cd13973">
    <property type="entry name" value="PK_MviN-like"/>
    <property type="match status" value="1"/>
</dbReference>
<dbReference type="GO" id="GO:0008360">
    <property type="term" value="P:regulation of cell shape"/>
    <property type="evidence" value="ECO:0007669"/>
    <property type="project" value="UniProtKB-KW"/>
</dbReference>
<feature type="compositionally biased region" description="Pro residues" evidence="8">
    <location>
        <begin position="1001"/>
        <end position="1012"/>
    </location>
</feature>
<feature type="region of interest" description="Disordered" evidence="8">
    <location>
        <begin position="895"/>
        <end position="973"/>
    </location>
</feature>
<feature type="transmembrane region" description="Helical" evidence="9">
    <location>
        <begin position="372"/>
        <end position="395"/>
    </location>
</feature>
<evidence type="ECO:0000256" key="3">
    <source>
        <dbReference type="ARBA" id="ARBA00022692"/>
    </source>
</evidence>
<feature type="transmembrane region" description="Helical" evidence="9">
    <location>
        <begin position="16"/>
        <end position="39"/>
    </location>
</feature>
<dbReference type="Pfam" id="PF03023">
    <property type="entry name" value="MurJ"/>
    <property type="match status" value="1"/>
</dbReference>
<evidence type="ECO:0000256" key="4">
    <source>
        <dbReference type="ARBA" id="ARBA00022960"/>
    </source>
</evidence>
<keyword evidence="3 9" id="KW-0812">Transmembrane</keyword>
<dbReference type="InterPro" id="IPR011009">
    <property type="entry name" value="Kinase-like_dom_sf"/>
</dbReference>
<evidence type="ECO:0000313" key="11">
    <source>
        <dbReference type="Proteomes" id="UP000321484"/>
    </source>
</evidence>
<dbReference type="CDD" id="cd13123">
    <property type="entry name" value="MATE_MurJ_like"/>
    <property type="match status" value="1"/>
</dbReference>
<evidence type="ECO:0000256" key="2">
    <source>
        <dbReference type="ARBA" id="ARBA00022475"/>
    </source>
</evidence>
<keyword evidence="11" id="KW-1185">Reference proteome</keyword>
<dbReference type="PRINTS" id="PR01806">
    <property type="entry name" value="VIRFACTRMVIN"/>
</dbReference>
<dbReference type="InterPro" id="IPR051050">
    <property type="entry name" value="Lipid_II_flippase_MurJ/MviN"/>
</dbReference>
<comment type="caution">
    <text evidence="10">The sequence shown here is derived from an EMBL/GenBank/DDBJ whole genome shotgun (WGS) entry which is preliminary data.</text>
</comment>
<keyword evidence="7 9" id="KW-0472">Membrane</keyword>
<dbReference type="Gene3D" id="1.10.510.10">
    <property type="entry name" value="Transferase(Phosphotransferase) domain 1"/>
    <property type="match status" value="1"/>
</dbReference>
<keyword evidence="2" id="KW-1003">Cell membrane</keyword>
<evidence type="ECO:0000256" key="5">
    <source>
        <dbReference type="ARBA" id="ARBA00022984"/>
    </source>
</evidence>
<dbReference type="AlphaFoldDB" id="A0A511Z270"/>
<feature type="transmembrane region" description="Helical" evidence="9">
    <location>
        <begin position="166"/>
        <end position="186"/>
    </location>
</feature>
<dbReference type="Proteomes" id="UP000321484">
    <property type="component" value="Unassembled WGS sequence"/>
</dbReference>
<evidence type="ECO:0000256" key="6">
    <source>
        <dbReference type="ARBA" id="ARBA00022989"/>
    </source>
</evidence>
<dbReference type="PANTHER" id="PTHR47019:SF1">
    <property type="entry name" value="LIPID II FLIPPASE MURJ"/>
    <property type="match status" value="1"/>
</dbReference>
<evidence type="ECO:0000256" key="8">
    <source>
        <dbReference type="SAM" id="MobiDB-lite"/>
    </source>
</evidence>
<dbReference type="EMBL" id="BJYK01000013">
    <property type="protein sequence ID" value="GEN81533.1"/>
    <property type="molecule type" value="Genomic_DNA"/>
</dbReference>
<comment type="subcellular location">
    <subcellularLocation>
        <location evidence="1">Cell membrane</location>
        <topology evidence="1">Multi-pass membrane protein</topology>
    </subcellularLocation>
</comment>
<gene>
    <name evidence="10" type="ORF">AFE02nite_32670</name>
</gene>
<dbReference type="PANTHER" id="PTHR47019">
    <property type="entry name" value="LIPID II FLIPPASE MURJ"/>
    <property type="match status" value="1"/>
</dbReference>
<feature type="region of interest" description="Disordered" evidence="8">
    <location>
        <begin position="1076"/>
        <end position="1144"/>
    </location>
</feature>
<feature type="transmembrane region" description="Helical" evidence="9">
    <location>
        <begin position="93"/>
        <end position="111"/>
    </location>
</feature>
<dbReference type="GO" id="GO:0034204">
    <property type="term" value="P:lipid translocation"/>
    <property type="evidence" value="ECO:0007669"/>
    <property type="project" value="TreeGrafter"/>
</dbReference>
<feature type="transmembrane region" description="Helical" evidence="9">
    <location>
        <begin position="206"/>
        <end position="227"/>
    </location>
</feature>
<dbReference type="InterPro" id="IPR004268">
    <property type="entry name" value="MurJ"/>
</dbReference>
<accession>A0A511Z270</accession>
<keyword evidence="6 9" id="KW-1133">Transmembrane helix</keyword>
<feature type="transmembrane region" description="Helical" evidence="9">
    <location>
        <begin position="472"/>
        <end position="490"/>
    </location>
</feature>
<sequence>MSEEVSARSLGRSTAVMAAGTAVSRVLGFVRGTLLVAAVGLTSARAGDAFTVANTLPNIFYMLIAGGVINAVLVPQVVRAYRSANGQEYVDRLLTVSFVILGGATVVLWAASPLIVRIFLDGEQAALATSFALWCVPQVFFYGVYTLLGQVLNARGSFGPYMWAPVVNNVIAIAGLVVFIAAFGTWEKPAHGAVEDLSVWTGGRVSLLAGVATLGVIAQAVVLIWPLRRLGFHYRPRRGWRGAGLGSAGRVAGWTFAALAVGQVGAFVVMKIAALAPNVDRTQLGVPGNIAYTNAFTIFMLPHSLVTVSLITALFTRLSDHAAARDVRAVRADFSHGLRTIGVFTLFTAPAIAVIAVPLLRALYPSTAQSDAASMAPIIVAFMCGLAAVGAWSLVQRVFYAYEDAKGLFRIQVAMAGVVVAVSVLGWLVAEPRHWVAWAAAGMSLSYVLGAVWGGAQVWRRLGGGLSRIIRLHVRAGLAAAIATGLGWLISRVFGNLAGSSWFVAVFACALVGVVMVVAYGLALRWLGVTELDDFLRPLLGRLAPLTRRLAPITSRLGPLGALLAPPAEPSPRSMGSPGTGTPGPAAAPSAVAPAVVPPGVGYGRFGRPERGGDRLDAVIGRGTLLAGRYRLHQPVAADLPDAQTWTARDQILDRPVRALILTGGGAGPAQDAARRAALVSDPRLLRVLDVGDHEGVAYVVTEPVVGQDLGRLTANGPLPADQARAIVGEAAAALEVARRRGVHHLALRPEAVHVTPDGAVLVTGLAVDGELFGNAHGDAKSTSRADTVGLVALLYLALTGRWPAASDAAGTPGTTEAGTTPVAPSVAGAPVPPAELSPAVPPDLDTLCAVTLGPHDDGPHSPGELVRELEPWPAIDAAAIYDSLDAAARAAIVPSGPWDEGGPGGEPGAAAPGGAGDARDAGRPGGAAGPGGPGAALGSAPAAARVQRQSVRQSVRPAAPAGQLPPTGAVPGAVPPAAGGLVTGVPASVRGPVGSGALPPAVPPVVPPSGPRPVGAGTPRGYDAGFDALLDEPVPLARRRFNATPIVLGLVGLLVVLGLVWAWNALMAPAPPLGGEEGLGLTEQTPGPDESASEEPSATPTTPPAEEGAAPGAAPVIASAQMLDPPPGGDNNEHPEAVPLAIDGDPSTFWFTRTYASSTYGMKEGIGYAVTLAQPATVSTVRLQVNGTGGMVEVRATDPATPTTGEVLAHGALSPDTVLTLDPPTETQTIVLWFTELPTTPDARIRLELLELQVS</sequence>
<protein>
    <recommendedName>
        <fullName evidence="12">Protein kinase domain-containing protein</fullName>
    </recommendedName>
</protein>
<evidence type="ECO:0000256" key="7">
    <source>
        <dbReference type="ARBA" id="ARBA00023136"/>
    </source>
</evidence>
<proteinExistence type="predicted"/>
<dbReference type="RefSeq" id="WP_261765679.1">
    <property type="nucleotide sequence ID" value="NZ_BJYK01000013.1"/>
</dbReference>
<name>A0A511Z270_9CELL</name>
<feature type="transmembrane region" description="Helical" evidence="9">
    <location>
        <begin position="131"/>
        <end position="154"/>
    </location>
</feature>
<feature type="transmembrane region" description="Helical" evidence="9">
    <location>
        <begin position="248"/>
        <end position="270"/>
    </location>
</feature>
<feature type="transmembrane region" description="Helical" evidence="9">
    <location>
        <begin position="1047"/>
        <end position="1064"/>
    </location>
</feature>
<dbReference type="GO" id="GO:0005886">
    <property type="term" value="C:plasma membrane"/>
    <property type="evidence" value="ECO:0007669"/>
    <property type="project" value="UniProtKB-SubCell"/>
</dbReference>
<organism evidence="10 11">
    <name type="scientific">Actinotalea fermentans</name>
    <dbReference type="NCBI Taxonomy" id="43671"/>
    <lineage>
        <taxon>Bacteria</taxon>
        <taxon>Bacillati</taxon>
        <taxon>Actinomycetota</taxon>
        <taxon>Actinomycetes</taxon>
        <taxon>Micrococcales</taxon>
        <taxon>Cellulomonadaceae</taxon>
        <taxon>Actinotalea</taxon>
    </lineage>
</organism>
<feature type="region of interest" description="Disordered" evidence="8">
    <location>
        <begin position="568"/>
        <end position="591"/>
    </location>
</feature>
<feature type="compositionally biased region" description="Gly residues" evidence="8">
    <location>
        <begin position="900"/>
        <end position="917"/>
    </location>
</feature>
<keyword evidence="5" id="KW-0573">Peptidoglycan synthesis</keyword>
<dbReference type="SUPFAM" id="SSF56112">
    <property type="entry name" value="Protein kinase-like (PK-like)"/>
    <property type="match status" value="1"/>
</dbReference>
<keyword evidence="4" id="KW-0133">Cell shape</keyword>
<evidence type="ECO:0000256" key="9">
    <source>
        <dbReference type="SAM" id="Phobius"/>
    </source>
</evidence>
<feature type="transmembrane region" description="Helical" evidence="9">
    <location>
        <begin position="59"/>
        <end position="81"/>
    </location>
</feature>
<dbReference type="GO" id="GO:0009252">
    <property type="term" value="P:peptidoglycan biosynthetic process"/>
    <property type="evidence" value="ECO:0007669"/>
    <property type="project" value="UniProtKB-KW"/>
</dbReference>
<feature type="transmembrane region" description="Helical" evidence="9">
    <location>
        <begin position="502"/>
        <end position="527"/>
    </location>
</feature>